<dbReference type="GO" id="GO:0042834">
    <property type="term" value="F:peptidoglycan binding"/>
    <property type="evidence" value="ECO:0007669"/>
    <property type="project" value="InterPro"/>
</dbReference>
<feature type="compositionally biased region" description="Basic and acidic residues" evidence="1">
    <location>
        <begin position="164"/>
        <end position="177"/>
    </location>
</feature>
<dbReference type="RefSeq" id="WP_096870690.1">
    <property type="nucleotide sequence ID" value="NZ_CP010715.1"/>
</dbReference>
<dbReference type="GO" id="GO:0006508">
    <property type="term" value="P:proteolysis"/>
    <property type="evidence" value="ECO:0007669"/>
    <property type="project" value="UniProtKB-KW"/>
</dbReference>
<evidence type="ECO:0000313" key="6">
    <source>
        <dbReference type="Proteomes" id="UP000218606"/>
    </source>
</evidence>
<dbReference type="InterPro" id="IPR002477">
    <property type="entry name" value="Peptidoglycan-bd-like"/>
</dbReference>
<dbReference type="InterPro" id="IPR009003">
    <property type="entry name" value="Peptidase_S1_PA"/>
</dbReference>
<dbReference type="Pfam" id="PF05036">
    <property type="entry name" value="SPOR"/>
    <property type="match status" value="1"/>
</dbReference>
<feature type="chain" id="PRO_5043034384" evidence="2">
    <location>
        <begin position="26"/>
        <end position="599"/>
    </location>
</feature>
<evidence type="ECO:0000313" key="5">
    <source>
        <dbReference type="EMBL" id="ATG42527.1"/>
    </source>
</evidence>
<dbReference type="Gene3D" id="1.10.101.10">
    <property type="entry name" value="PGBD-like superfamily/PGBD"/>
    <property type="match status" value="1"/>
</dbReference>
<proteinExistence type="predicted"/>
<dbReference type="Proteomes" id="UP000218606">
    <property type="component" value="Chromosome"/>
</dbReference>
<dbReference type="InterPro" id="IPR007730">
    <property type="entry name" value="SPOR-like_dom"/>
</dbReference>
<dbReference type="Gene3D" id="2.40.10.120">
    <property type="match status" value="1"/>
</dbReference>
<gene>
    <name evidence="5" type="ORF">PhaeoP13_00564</name>
</gene>
<evidence type="ECO:0000256" key="1">
    <source>
        <dbReference type="SAM" id="MobiDB-lite"/>
    </source>
</evidence>
<dbReference type="AlphaFoldDB" id="A0AAN1L9G6"/>
<feature type="signal peptide" evidence="2">
    <location>
        <begin position="1"/>
        <end position="25"/>
    </location>
</feature>
<dbReference type="InterPro" id="IPR036365">
    <property type="entry name" value="PGBD-like_sf"/>
</dbReference>
<keyword evidence="2" id="KW-0732">Signal</keyword>
<dbReference type="Pfam" id="PF13365">
    <property type="entry name" value="Trypsin_2"/>
    <property type="match status" value="1"/>
</dbReference>
<reference evidence="5 6" key="1">
    <citation type="journal article" date="2017" name="Front. Microbiol.">
        <title>Phaeobacter piscinae sp. nov., a species of the Roseobacter group and potential aquaculture probiont.</title>
        <authorList>
            <person name="Sonnenschein E.C."/>
            <person name="Phippen C.B.W."/>
            <person name="Nielsen K.F."/>
            <person name="Mateiu R.V."/>
            <person name="Melchiorsen J."/>
            <person name="Gram L."/>
            <person name="Overmann J."/>
            <person name="Freese H.M."/>
        </authorList>
    </citation>
    <scope>NUCLEOTIDE SEQUENCE [LARGE SCALE GENOMIC DNA]</scope>
    <source>
        <strain evidence="5 6">P13</strain>
    </source>
</reference>
<dbReference type="SUPFAM" id="SSF50494">
    <property type="entry name" value="Trypsin-like serine proteases"/>
    <property type="match status" value="1"/>
</dbReference>
<evidence type="ECO:0000256" key="2">
    <source>
        <dbReference type="SAM" id="SignalP"/>
    </source>
</evidence>
<evidence type="ECO:0000259" key="3">
    <source>
        <dbReference type="Pfam" id="PF01471"/>
    </source>
</evidence>
<accession>A0AAN1L9G6</accession>
<protein>
    <submittedName>
        <fullName evidence="5">Trypsin-like serine protease, typically periplasmic</fullName>
    </submittedName>
</protein>
<dbReference type="Pfam" id="PF01471">
    <property type="entry name" value="PG_binding_1"/>
    <property type="match status" value="1"/>
</dbReference>
<keyword evidence="5" id="KW-0645">Protease</keyword>
<keyword evidence="5" id="KW-0378">Hydrolase</keyword>
<sequence length="599" mass="62790">MKTLIATLALSLMALAAAFSGVATAQTSPQQSAQDTVWIQIAARASLREAQAEAQEFAARLPDVSGFALGGGWYGIVLGPYARSDADRVLQVYRAERQIPRDSFIAFGRNLGNQFYPTAASANTETQPTVESPVLEPIDPAVVTEAPADPAASAQTLLPDETPAEARRSESRLTREERKDLQIALKAAGFYTSTIDGAFGRGTRGSMSDWQSARGYAPTGVLTTAQRQALMDEYNAPLISVGMAPLTDTRAGITLNIPAGEVTFDRYESPFALFKSSGDLGAQVLLISQPGDKRTLYGLYDIMQTLKIVPLDGPRQRSGNSFTLEGRGNGIVSYTEARLANGEIKGFTLVWPMGDDDRRARVLAEMQNSFERIDGVLDPAAGADAPQNVDLVSGLDVRKPRLSRSGFYVDAKGSVVTTSDVVAGCARVTLDHEYQAEVAFNDSAAGIAVLRPVEPLAPMAVATLASASARLQSDIAVSGFSYEGVLGAPSLSWGSLQDVKDLSGNTGVSRLQLTSQPGDAGGPVLTTDGAVQGMLLSQGKGATQLPDGVSFAANADSLRSALSSAGVTVTDASAGATALPVGALTRQASGMTVLVSCWE</sequence>
<organism evidence="5 6">
    <name type="scientific">Phaeobacter piscinae</name>
    <dbReference type="NCBI Taxonomy" id="1580596"/>
    <lineage>
        <taxon>Bacteria</taxon>
        <taxon>Pseudomonadati</taxon>
        <taxon>Pseudomonadota</taxon>
        <taxon>Alphaproteobacteria</taxon>
        <taxon>Rhodobacterales</taxon>
        <taxon>Roseobacteraceae</taxon>
        <taxon>Phaeobacter</taxon>
    </lineage>
</organism>
<dbReference type="EMBL" id="CP010767">
    <property type="protein sequence ID" value="ATG42527.1"/>
    <property type="molecule type" value="Genomic_DNA"/>
</dbReference>
<dbReference type="GO" id="GO:0008233">
    <property type="term" value="F:peptidase activity"/>
    <property type="evidence" value="ECO:0007669"/>
    <property type="project" value="UniProtKB-KW"/>
</dbReference>
<feature type="domain" description="SPOR" evidence="4">
    <location>
        <begin position="34"/>
        <end position="97"/>
    </location>
</feature>
<feature type="region of interest" description="Disordered" evidence="1">
    <location>
        <begin position="147"/>
        <end position="177"/>
    </location>
</feature>
<name>A0AAN1L9G6_9RHOB</name>
<dbReference type="SUPFAM" id="SSF47090">
    <property type="entry name" value="PGBD-like"/>
    <property type="match status" value="1"/>
</dbReference>
<feature type="domain" description="Peptidoglycan binding-like" evidence="3">
    <location>
        <begin position="175"/>
        <end position="230"/>
    </location>
</feature>
<dbReference type="InterPro" id="IPR036366">
    <property type="entry name" value="PGBDSf"/>
</dbReference>
<evidence type="ECO:0000259" key="4">
    <source>
        <dbReference type="Pfam" id="PF05036"/>
    </source>
</evidence>